<proteinExistence type="predicted"/>
<reference evidence="1 2" key="1">
    <citation type="journal article" date="2021" name="J. Hered.">
        <title>A chromosome-level genome assembly of the parasitoid wasp, Cotesia glomerata (Hymenoptera: Braconidae).</title>
        <authorList>
            <person name="Pinto B.J."/>
            <person name="Weis J.J."/>
            <person name="Gamble T."/>
            <person name="Ode P.J."/>
            <person name="Paul R."/>
            <person name="Zaspel J.M."/>
        </authorList>
    </citation>
    <scope>NUCLEOTIDE SEQUENCE [LARGE SCALE GENOMIC DNA]</scope>
    <source>
        <strain evidence="1">CgM1</strain>
    </source>
</reference>
<evidence type="ECO:0000313" key="2">
    <source>
        <dbReference type="Proteomes" id="UP000826195"/>
    </source>
</evidence>
<sequence length="95" mass="11035">MLSFLHTKPPQELHNNPLMKAQRHDLGVMWHIDKIKIGFAESQLDTKSAIKFLDKCKNHFKANYLMLITCEMIFDGMVSLPRRLVTPSWSSLDVH</sequence>
<organism evidence="1 2">
    <name type="scientific">Cotesia glomerata</name>
    <name type="common">Lepidopteran parasitic wasp</name>
    <name type="synonym">Apanteles glomeratus</name>
    <dbReference type="NCBI Taxonomy" id="32391"/>
    <lineage>
        <taxon>Eukaryota</taxon>
        <taxon>Metazoa</taxon>
        <taxon>Ecdysozoa</taxon>
        <taxon>Arthropoda</taxon>
        <taxon>Hexapoda</taxon>
        <taxon>Insecta</taxon>
        <taxon>Pterygota</taxon>
        <taxon>Neoptera</taxon>
        <taxon>Endopterygota</taxon>
        <taxon>Hymenoptera</taxon>
        <taxon>Apocrita</taxon>
        <taxon>Ichneumonoidea</taxon>
        <taxon>Braconidae</taxon>
        <taxon>Microgastrinae</taxon>
        <taxon>Cotesia</taxon>
    </lineage>
</organism>
<name>A0AAV7ISF8_COTGL</name>
<gene>
    <name evidence="1" type="ORF">KQX54_020196</name>
</gene>
<dbReference type="Proteomes" id="UP000826195">
    <property type="component" value="Unassembled WGS sequence"/>
</dbReference>
<dbReference type="EMBL" id="JAHXZJ010001119">
    <property type="protein sequence ID" value="KAH0555576.1"/>
    <property type="molecule type" value="Genomic_DNA"/>
</dbReference>
<evidence type="ECO:0000313" key="1">
    <source>
        <dbReference type="EMBL" id="KAH0555576.1"/>
    </source>
</evidence>
<comment type="caution">
    <text evidence="1">The sequence shown here is derived from an EMBL/GenBank/DDBJ whole genome shotgun (WGS) entry which is preliminary data.</text>
</comment>
<protein>
    <submittedName>
        <fullName evidence="1">Uncharacterized protein</fullName>
    </submittedName>
</protein>
<dbReference type="AlphaFoldDB" id="A0AAV7ISF8"/>
<keyword evidence="2" id="KW-1185">Reference proteome</keyword>
<accession>A0AAV7ISF8</accession>